<dbReference type="Pfam" id="PF01610">
    <property type="entry name" value="DDE_Tnp_ISL3"/>
    <property type="match status" value="1"/>
</dbReference>
<keyword evidence="4" id="KW-1185">Reference proteome</keyword>
<protein>
    <recommendedName>
        <fullName evidence="2">Transposase IS204/IS1001/IS1096/IS1165 DDE domain-containing protein</fullName>
    </recommendedName>
</protein>
<proteinExistence type="predicted"/>
<name>A0ABQ2EQ94_9ACTN</name>
<feature type="region of interest" description="Disordered" evidence="1">
    <location>
        <begin position="1"/>
        <end position="32"/>
    </location>
</feature>
<evidence type="ECO:0000256" key="1">
    <source>
        <dbReference type="SAM" id="MobiDB-lite"/>
    </source>
</evidence>
<feature type="compositionally biased region" description="Basic and acidic residues" evidence="1">
    <location>
        <begin position="16"/>
        <end position="32"/>
    </location>
</feature>
<sequence>MEKTVTGHYGCLRTAHQPEEPKPPAEPDGMLDVRGRPRRIVATIRERHRAVQELHAQGRSLRRISRDLNLDYYAVRRYARTADVGELLVKVTQRRTLFGDYKPFIYLRFTQGCRNASQLHRDVRDQGFPGDRSVVNSYVRLLKQGTVTAPPPPALPKPRRALRWIMTHPERLRPEVAVGLKEIRAACHELNAAVKHVRAFGTLIHEHRGEDLREWIEQVRQHDLPALRQFADGLLHDWDAVVAGLSSTWSSGQVEGQVTRVKLLKRAGYGRAKLDLLRTRILLRH</sequence>
<gene>
    <name evidence="3" type="ORF">GCM10011583_60620</name>
</gene>
<dbReference type="InterPro" id="IPR002560">
    <property type="entry name" value="Transposase_DDE"/>
</dbReference>
<evidence type="ECO:0000313" key="3">
    <source>
        <dbReference type="EMBL" id="GGK20584.1"/>
    </source>
</evidence>
<dbReference type="InterPro" id="IPR047951">
    <property type="entry name" value="Transpos_ISL3"/>
</dbReference>
<comment type="caution">
    <text evidence="3">The sequence shown here is derived from an EMBL/GenBank/DDBJ whole genome shotgun (WGS) entry which is preliminary data.</text>
</comment>
<dbReference type="EMBL" id="BMMV01000025">
    <property type="protein sequence ID" value="GGK20584.1"/>
    <property type="molecule type" value="Genomic_DNA"/>
</dbReference>
<dbReference type="PANTHER" id="PTHR33498:SF1">
    <property type="entry name" value="TRANSPOSASE FOR INSERTION SEQUENCE ELEMENT IS1557"/>
    <property type="match status" value="1"/>
</dbReference>
<organism evidence="3 4">
    <name type="scientific">Streptomyces camponoticapitis</name>
    <dbReference type="NCBI Taxonomy" id="1616125"/>
    <lineage>
        <taxon>Bacteria</taxon>
        <taxon>Bacillati</taxon>
        <taxon>Actinomycetota</taxon>
        <taxon>Actinomycetes</taxon>
        <taxon>Kitasatosporales</taxon>
        <taxon>Streptomycetaceae</taxon>
        <taxon>Streptomyces</taxon>
    </lineage>
</organism>
<accession>A0ABQ2EQ94</accession>
<evidence type="ECO:0000259" key="2">
    <source>
        <dbReference type="Pfam" id="PF01610"/>
    </source>
</evidence>
<dbReference type="PANTHER" id="PTHR33498">
    <property type="entry name" value="TRANSPOSASE FOR INSERTION SEQUENCE ELEMENT IS1557"/>
    <property type="match status" value="1"/>
</dbReference>
<evidence type="ECO:0000313" key="4">
    <source>
        <dbReference type="Proteomes" id="UP000660265"/>
    </source>
</evidence>
<reference evidence="4" key="1">
    <citation type="journal article" date="2019" name="Int. J. Syst. Evol. Microbiol.">
        <title>The Global Catalogue of Microorganisms (GCM) 10K type strain sequencing project: providing services to taxonomists for standard genome sequencing and annotation.</title>
        <authorList>
            <consortium name="The Broad Institute Genomics Platform"/>
            <consortium name="The Broad Institute Genome Sequencing Center for Infectious Disease"/>
            <person name="Wu L."/>
            <person name="Ma J."/>
        </authorList>
    </citation>
    <scope>NUCLEOTIDE SEQUENCE [LARGE SCALE GENOMIC DNA]</scope>
    <source>
        <strain evidence="4">CGMCC 4.7275</strain>
    </source>
</reference>
<dbReference type="Proteomes" id="UP000660265">
    <property type="component" value="Unassembled WGS sequence"/>
</dbReference>
<feature type="domain" description="Transposase IS204/IS1001/IS1096/IS1165 DDE" evidence="2">
    <location>
        <begin position="160"/>
        <end position="281"/>
    </location>
</feature>